<dbReference type="EC" id="2.4.1.187" evidence="5"/>
<evidence type="ECO:0000256" key="3">
    <source>
        <dbReference type="ARBA" id="ARBA00022944"/>
    </source>
</evidence>
<dbReference type="PANTHER" id="PTHR34136:SF1">
    <property type="entry name" value="UDP-N-ACETYL-D-MANNOSAMINURONIC ACID TRANSFERASE"/>
    <property type="match status" value="1"/>
</dbReference>
<dbReference type="RefSeq" id="WP_244054401.1">
    <property type="nucleotide sequence ID" value="NZ_BQXH01000002.1"/>
</dbReference>
<dbReference type="CDD" id="cd06533">
    <property type="entry name" value="Glyco_transf_WecG_TagA"/>
    <property type="match status" value="1"/>
</dbReference>
<comment type="similarity">
    <text evidence="5">Belongs to the glycosyltransferase 26 family. TagA/TarA subfamily.</text>
</comment>
<dbReference type="InterPro" id="IPR034714">
    <property type="entry name" value="TagA_TarA"/>
</dbReference>
<name>A0ABQ5JGP0_9LACO</name>
<evidence type="ECO:0000256" key="2">
    <source>
        <dbReference type="ARBA" id="ARBA00022679"/>
    </source>
</evidence>
<dbReference type="Proteomes" id="UP001055149">
    <property type="component" value="Unassembled WGS sequence"/>
</dbReference>
<comment type="pathway">
    <text evidence="5">Cell wall biogenesis; teichoic acid biosynthesis.</text>
</comment>
<comment type="function">
    <text evidence="5">Catalyzes the conversion of GlcNAc-PP-undecaprenol into ManNAc-GlcNAc-PP-undecaprenol, the first committed lipid intermediate in the de novo synthesis of teichoic acid.</text>
</comment>
<dbReference type="NCBIfam" id="TIGR00696">
    <property type="entry name" value="wecG_tagA_cpsF"/>
    <property type="match status" value="1"/>
</dbReference>
<dbReference type="Pfam" id="PF03808">
    <property type="entry name" value="Glyco_tran_WecG"/>
    <property type="match status" value="1"/>
</dbReference>
<sequence>MQPNFPTVSVLGVDFTSITNEQFLHQLYADSQAGRNRVIVTANPEIVLFARQNQRYARVLAQADYTVPDGVGIVDGAKILQQSLPERITGYDTMLSLLAWANDHQKRVFLLGAKPAVIQKAVANINHDYPNLQVCGWHDGYFDDEQAVVEQIKAAEPDFVFCALGFPKQDYFIHQHHQAAAAIWMGVGGSFDVLAGIVKRAPQKWQDRHLEWLYRLLQEPQRFGRMLALPKYLALIIQQRLTGRK</sequence>
<evidence type="ECO:0000256" key="1">
    <source>
        <dbReference type="ARBA" id="ARBA00022676"/>
    </source>
</evidence>
<dbReference type="HAMAP" id="MF_02070">
    <property type="entry name" value="TagA_TarA"/>
    <property type="match status" value="1"/>
</dbReference>
<dbReference type="PANTHER" id="PTHR34136">
    <property type="match status" value="1"/>
</dbReference>
<gene>
    <name evidence="6" type="primary">tagA</name>
    <name evidence="6" type="ORF">LPAF129_03420</name>
</gene>
<dbReference type="InterPro" id="IPR004629">
    <property type="entry name" value="WecG_TagA_CpsF"/>
</dbReference>
<proteinExistence type="inferred from homology"/>
<keyword evidence="4 5" id="KW-0961">Cell wall biogenesis/degradation</keyword>
<evidence type="ECO:0000256" key="5">
    <source>
        <dbReference type="HAMAP-Rule" id="MF_02070"/>
    </source>
</evidence>
<accession>A0ABQ5JGP0</accession>
<comment type="catalytic activity">
    <reaction evidence="5">
        <text>UDP-N-acetyl-alpha-D-mannosamine + N-acetyl-alpha-D-glucosaminyl-di-trans,octa-cis-undecaprenyl diphosphate = N-acetyl-beta-D-mannosaminyl-(1-&gt;4)-N-acetyl-alpha-D-glucosaminyl di-trans,octa-cis-undecaprenyl diphosphate + UDP + H(+)</text>
        <dbReference type="Rhea" id="RHEA:16053"/>
        <dbReference type="ChEBI" id="CHEBI:15378"/>
        <dbReference type="ChEBI" id="CHEBI:58223"/>
        <dbReference type="ChEBI" id="CHEBI:62959"/>
        <dbReference type="ChEBI" id="CHEBI:68623"/>
        <dbReference type="ChEBI" id="CHEBI:132210"/>
        <dbReference type="EC" id="2.4.1.187"/>
    </reaction>
</comment>
<reference evidence="6" key="1">
    <citation type="journal article" date="2022" name="Int. J. Syst. Evol. Microbiol.">
        <title>A novel species of lactic acid bacteria, Ligilactobacillus pabuli sp. nov., isolated from alfalfa silage.</title>
        <authorList>
            <person name="Tohno M."/>
            <person name="Tanizawa Y."/>
            <person name="Sawada H."/>
            <person name="Sakamoto M."/>
            <person name="Ohkuma M."/>
            <person name="Kobayashi H."/>
        </authorList>
    </citation>
    <scope>NUCLEOTIDE SEQUENCE</scope>
    <source>
        <strain evidence="6">AF129</strain>
    </source>
</reference>
<keyword evidence="7" id="KW-1185">Reference proteome</keyword>
<organism evidence="6 7">
    <name type="scientific">Ligilactobacillus pabuli</name>
    <dbReference type="NCBI Taxonomy" id="2886039"/>
    <lineage>
        <taxon>Bacteria</taxon>
        <taxon>Bacillati</taxon>
        <taxon>Bacillota</taxon>
        <taxon>Bacilli</taxon>
        <taxon>Lactobacillales</taxon>
        <taxon>Lactobacillaceae</taxon>
        <taxon>Ligilactobacillus</taxon>
    </lineage>
</organism>
<dbReference type="EMBL" id="BQXH01000002">
    <property type="protein sequence ID" value="GKS80657.1"/>
    <property type="molecule type" value="Genomic_DNA"/>
</dbReference>
<evidence type="ECO:0000256" key="4">
    <source>
        <dbReference type="ARBA" id="ARBA00023316"/>
    </source>
</evidence>
<keyword evidence="1 5" id="KW-0328">Glycosyltransferase</keyword>
<keyword evidence="3 5" id="KW-0777">Teichoic acid biosynthesis</keyword>
<protein>
    <recommendedName>
        <fullName evidence="5">N-acetylglucosaminyldiphosphoundecaprenol N-acetyl-beta-D-mannosaminyltransferase</fullName>
        <ecNumber evidence="5">2.4.1.187</ecNumber>
    </recommendedName>
    <alternativeName>
        <fullName evidence="5">N-acetylmannosaminyltransferase</fullName>
    </alternativeName>
    <alternativeName>
        <fullName evidence="5">UDP-N-acetylmannosamine transferase</fullName>
    </alternativeName>
    <alternativeName>
        <fullName evidence="5">UDP-N-acetylmannosamine:N-acetylglucosaminyl pyrophosphorylundecaprenol N-acetylmannosaminyltransferase</fullName>
    </alternativeName>
</protein>
<comment type="caution">
    <text evidence="6">The sequence shown here is derived from an EMBL/GenBank/DDBJ whole genome shotgun (WGS) entry which is preliminary data.</text>
</comment>
<evidence type="ECO:0000313" key="6">
    <source>
        <dbReference type="EMBL" id="GKS80657.1"/>
    </source>
</evidence>
<keyword evidence="2 5" id="KW-0808">Transferase</keyword>
<evidence type="ECO:0000313" key="7">
    <source>
        <dbReference type="Proteomes" id="UP001055149"/>
    </source>
</evidence>